<dbReference type="Proteomes" id="UP000005234">
    <property type="component" value="Chromosome"/>
</dbReference>
<dbReference type="EMBL" id="CP003350">
    <property type="protein sequence ID" value="AFC86263.1"/>
    <property type="molecule type" value="Genomic_DNA"/>
</dbReference>
<evidence type="ECO:0000313" key="3">
    <source>
        <dbReference type="Proteomes" id="UP000005234"/>
    </source>
</evidence>
<organism evidence="2 3">
    <name type="scientific">Frateuria aurantia (strain ATCC 33424 / DSM 6220 / KCTC 2777 / LMG 1558 / NBRC 3245 / NCIMB 13370)</name>
    <name type="common">Acetobacter aurantius</name>
    <dbReference type="NCBI Taxonomy" id="767434"/>
    <lineage>
        <taxon>Bacteria</taxon>
        <taxon>Pseudomonadati</taxon>
        <taxon>Pseudomonadota</taxon>
        <taxon>Gammaproteobacteria</taxon>
        <taxon>Lysobacterales</taxon>
        <taxon>Rhodanobacteraceae</taxon>
        <taxon>Frateuria</taxon>
    </lineage>
</organism>
<protein>
    <submittedName>
        <fullName evidence="2">Putative membrane protein</fullName>
    </submittedName>
</protein>
<dbReference type="AlphaFoldDB" id="H8L051"/>
<accession>H8L051</accession>
<dbReference type="OrthoDB" id="9810270at2"/>
<keyword evidence="1" id="KW-0812">Transmembrane</keyword>
<dbReference type="STRING" id="767434.Fraau_1870"/>
<gene>
    <name evidence="2" type="ordered locus">Fraau_1870</name>
</gene>
<feature type="transmembrane region" description="Helical" evidence="1">
    <location>
        <begin position="130"/>
        <end position="151"/>
    </location>
</feature>
<proteinExistence type="predicted"/>
<dbReference type="InterPro" id="IPR051311">
    <property type="entry name" value="DedA_domain"/>
</dbReference>
<keyword evidence="1" id="KW-0472">Membrane</keyword>
<dbReference type="RefSeq" id="WP_014403268.1">
    <property type="nucleotide sequence ID" value="NC_017033.1"/>
</dbReference>
<keyword evidence="3" id="KW-1185">Reference proteome</keyword>
<feature type="transmembrane region" description="Helical" evidence="1">
    <location>
        <begin position="20"/>
        <end position="43"/>
    </location>
</feature>
<feature type="transmembrane region" description="Helical" evidence="1">
    <location>
        <begin position="182"/>
        <end position="200"/>
    </location>
</feature>
<dbReference type="PANTHER" id="PTHR42709">
    <property type="entry name" value="ALKALINE PHOSPHATASE LIKE PROTEIN"/>
    <property type="match status" value="1"/>
</dbReference>
<name>H8L051_FRAAD</name>
<dbReference type="eggNOG" id="COG1238">
    <property type="taxonomic scope" value="Bacteria"/>
</dbReference>
<dbReference type="HOGENOM" id="CLU_098634_1_0_6"/>
<keyword evidence="1" id="KW-1133">Transmembrane helix</keyword>
<evidence type="ECO:0000256" key="1">
    <source>
        <dbReference type="SAM" id="Phobius"/>
    </source>
</evidence>
<dbReference type="KEGG" id="fau:Fraau_1870"/>
<dbReference type="GO" id="GO:0005886">
    <property type="term" value="C:plasma membrane"/>
    <property type="evidence" value="ECO:0007669"/>
    <property type="project" value="TreeGrafter"/>
</dbReference>
<dbReference type="PANTHER" id="PTHR42709:SF11">
    <property type="entry name" value="DEDA FAMILY PROTEIN"/>
    <property type="match status" value="1"/>
</dbReference>
<reference evidence="2" key="1">
    <citation type="submission" date="2012-02" db="EMBL/GenBank/DDBJ databases">
        <title>The complete genome of Frateuria aurantia DSM 6220.</title>
        <authorList>
            <consortium name="US DOE Joint Genome Institute (JGI-PGF)"/>
            <person name="Lucas S."/>
            <person name="Copeland A."/>
            <person name="Lapidus A."/>
            <person name="Glavina del Rio T."/>
            <person name="Dalin E."/>
            <person name="Tice H."/>
            <person name="Bruce D."/>
            <person name="Goodwin L."/>
            <person name="Pitluck S."/>
            <person name="Peters L."/>
            <person name="Ovchinnikova G."/>
            <person name="Teshima H."/>
            <person name="Kyrpides N."/>
            <person name="Mavromatis K."/>
            <person name="Ivanova N."/>
            <person name="Brettin T."/>
            <person name="Detter J.C."/>
            <person name="Han C."/>
            <person name="Larimer F."/>
            <person name="Land M."/>
            <person name="Hauser L."/>
            <person name="Markowitz V."/>
            <person name="Cheng J.-F."/>
            <person name="Hugenholtz P."/>
            <person name="Woyke T."/>
            <person name="Wu D."/>
            <person name="Brambilla E."/>
            <person name="Klenk H.-P."/>
            <person name="Eisen J.A."/>
        </authorList>
    </citation>
    <scope>NUCLEOTIDE SEQUENCE</scope>
    <source>
        <strain evidence="2">DSM 6220</strain>
    </source>
</reference>
<evidence type="ECO:0000313" key="2">
    <source>
        <dbReference type="EMBL" id="AFC86263.1"/>
    </source>
</evidence>
<feature type="transmembrane region" description="Helical" evidence="1">
    <location>
        <begin position="55"/>
        <end position="76"/>
    </location>
</feature>
<sequence length="201" mass="22853">MRVFEGVYLRVLRWAQLPAAPALLAGLSFVEAFAFPVMPEIMLAPMALARPARAFVYAHLSLLFSLLGSLVGYALGHYLFDAVRPLLTHLGWLPMIQHWVDLLRSRALAHPWSVFGTLVLAGFVPVPMKVFTWASGIVGLPLLPFLTSMALGRGKRVWLLAWLIRRFGVRAEPLLRRYSERIGWAVLLLILVLLLWWWLFR</sequence>